<name>A0ABQ5XCS8_9GAMM</name>
<organism evidence="1 2">
    <name type="scientific">Dyella flagellata</name>
    <dbReference type="NCBI Taxonomy" id="1867833"/>
    <lineage>
        <taxon>Bacteria</taxon>
        <taxon>Pseudomonadati</taxon>
        <taxon>Pseudomonadota</taxon>
        <taxon>Gammaproteobacteria</taxon>
        <taxon>Lysobacterales</taxon>
        <taxon>Rhodanobacteraceae</taxon>
        <taxon>Dyella</taxon>
    </lineage>
</organism>
<dbReference type="EMBL" id="BSOA01000015">
    <property type="protein sequence ID" value="GLQ88234.1"/>
    <property type="molecule type" value="Genomic_DNA"/>
</dbReference>
<keyword evidence="2" id="KW-1185">Reference proteome</keyword>
<comment type="caution">
    <text evidence="1">The sequence shown here is derived from an EMBL/GenBank/DDBJ whole genome shotgun (WGS) entry which is preliminary data.</text>
</comment>
<dbReference type="RefSeq" id="WP_284331679.1">
    <property type="nucleotide sequence ID" value="NZ_BSOA01000015.1"/>
</dbReference>
<evidence type="ECO:0000313" key="2">
    <source>
        <dbReference type="Proteomes" id="UP001156627"/>
    </source>
</evidence>
<gene>
    <name evidence="1" type="ORF">GCM10007898_18030</name>
</gene>
<sequence>MVSKHNTARTRPTEPFWLGQLSQHFKDPQRGERYAYLMKLAGNSLAIQVIRNLLKNNEAFNLAKAANKPPAPGAWPLSPTQIDGLCAALYVLHRHGDAIMRAEHEG</sequence>
<reference evidence="2" key="1">
    <citation type="journal article" date="2019" name="Int. J. Syst. Evol. Microbiol.">
        <title>The Global Catalogue of Microorganisms (GCM) 10K type strain sequencing project: providing services to taxonomists for standard genome sequencing and annotation.</title>
        <authorList>
            <consortium name="The Broad Institute Genomics Platform"/>
            <consortium name="The Broad Institute Genome Sequencing Center for Infectious Disease"/>
            <person name="Wu L."/>
            <person name="Ma J."/>
        </authorList>
    </citation>
    <scope>NUCLEOTIDE SEQUENCE [LARGE SCALE GENOMIC DNA]</scope>
    <source>
        <strain evidence="2">NBRC 111981</strain>
    </source>
</reference>
<dbReference type="Proteomes" id="UP001156627">
    <property type="component" value="Unassembled WGS sequence"/>
</dbReference>
<accession>A0ABQ5XCS8</accession>
<proteinExistence type="predicted"/>
<evidence type="ECO:0000313" key="1">
    <source>
        <dbReference type="EMBL" id="GLQ88234.1"/>
    </source>
</evidence>
<protein>
    <submittedName>
        <fullName evidence="1">Uncharacterized protein</fullName>
    </submittedName>
</protein>